<reference evidence="8" key="1">
    <citation type="submission" date="2022-03" db="EMBL/GenBank/DDBJ databases">
        <authorList>
            <person name="Sayadi A."/>
        </authorList>
    </citation>
    <scope>NUCLEOTIDE SEQUENCE</scope>
</reference>
<gene>
    <name evidence="8" type="ORF">ACAOBT_LOCUS23172</name>
</gene>
<dbReference type="OrthoDB" id="65569at2759"/>
<keyword evidence="3" id="KW-0378">Hydrolase</keyword>
<comment type="similarity">
    <text evidence="1 6">Belongs to the glycosyl hydrolase 1 family.</text>
</comment>
<evidence type="ECO:0000256" key="5">
    <source>
        <dbReference type="ARBA" id="ARBA00023295"/>
    </source>
</evidence>
<dbReference type="AlphaFoldDB" id="A0A9P0LP98"/>
<sequence length="480" mass="55847">MYRFILALVLLVCEGTSRKIPKDFKFGTSTAAFQVEGAWNVSGKGESIWDRFTHSHPELVRDHSNGDVACDTYHEWREDIEILKDLGVDFHRFSLSWPRILPDGFARRINPDGVRFYNDFINKLLKNNIEPLVTLYHWDLPQRLQDLGGWTNPDMAVYFEEYAKIAFELFGDRVKRWITINEPHSFCEFTYGYGHGAPHIFSPGIGDYLCGKTVLIAHARAYHLYQREFKKSQGGKIGISLDTNWAEPMTNSTEDIKAAERQLEMEFGWWANPIFSNTGDYPEVMKQRVDERSRLENFTISRLPALTTDEIKMIKGTADFLGLNHYHTWLVGDHDFPIDGEPSHEKDMGIKSRQDPNWKPSPQIVPWGFRKLMNWIKEKYNNPLVYITENGYGDISEALEDHDRVTQIKLFIQAVMDAVEKDGCNVKRYTYWSTLDNMEWSLGYTVKFGLYHVDFTSPNRTRTPKLSAKTFKDIIRKRQL</sequence>
<dbReference type="InterPro" id="IPR017853">
    <property type="entry name" value="GH"/>
</dbReference>
<dbReference type="PROSITE" id="PS00653">
    <property type="entry name" value="GLYCOSYL_HYDROL_F1_2"/>
    <property type="match status" value="1"/>
</dbReference>
<evidence type="ECO:0000256" key="3">
    <source>
        <dbReference type="ARBA" id="ARBA00022801"/>
    </source>
</evidence>
<proteinExistence type="inferred from homology"/>
<dbReference type="GO" id="GO:0005975">
    <property type="term" value="P:carbohydrate metabolic process"/>
    <property type="evidence" value="ECO:0007669"/>
    <property type="project" value="InterPro"/>
</dbReference>
<evidence type="ECO:0000313" key="8">
    <source>
        <dbReference type="EMBL" id="CAH1996363.1"/>
    </source>
</evidence>
<evidence type="ECO:0000313" key="9">
    <source>
        <dbReference type="Proteomes" id="UP001152888"/>
    </source>
</evidence>
<protein>
    <recommendedName>
        <fullName evidence="10">Beta-glucosidase</fullName>
    </recommendedName>
</protein>
<feature type="chain" id="PRO_5040337912" description="Beta-glucosidase" evidence="7">
    <location>
        <begin position="18"/>
        <end position="480"/>
    </location>
</feature>
<dbReference type="Pfam" id="PF00232">
    <property type="entry name" value="Glyco_hydro_1"/>
    <property type="match status" value="1"/>
</dbReference>
<accession>A0A9P0LP98</accession>
<keyword evidence="4" id="KW-0325">Glycoprotein</keyword>
<evidence type="ECO:0008006" key="10">
    <source>
        <dbReference type="Google" id="ProtNLM"/>
    </source>
</evidence>
<dbReference type="InterPro" id="IPR033132">
    <property type="entry name" value="GH_1_N_CS"/>
</dbReference>
<dbReference type="Gene3D" id="3.20.20.80">
    <property type="entry name" value="Glycosidases"/>
    <property type="match status" value="1"/>
</dbReference>
<dbReference type="EMBL" id="CAKOFQ010007258">
    <property type="protein sequence ID" value="CAH1996363.1"/>
    <property type="molecule type" value="Genomic_DNA"/>
</dbReference>
<keyword evidence="9" id="KW-1185">Reference proteome</keyword>
<comment type="subunit">
    <text evidence="2">Homodimer.</text>
</comment>
<keyword evidence="7" id="KW-0732">Signal</keyword>
<dbReference type="InterPro" id="IPR001360">
    <property type="entry name" value="Glyco_hydro_1"/>
</dbReference>
<evidence type="ECO:0000256" key="1">
    <source>
        <dbReference type="ARBA" id="ARBA00010838"/>
    </source>
</evidence>
<evidence type="ECO:0000256" key="4">
    <source>
        <dbReference type="ARBA" id="ARBA00023180"/>
    </source>
</evidence>
<keyword evidence="5" id="KW-0326">Glycosidase</keyword>
<organism evidence="8 9">
    <name type="scientific">Acanthoscelides obtectus</name>
    <name type="common">Bean weevil</name>
    <name type="synonym">Bruchus obtectus</name>
    <dbReference type="NCBI Taxonomy" id="200917"/>
    <lineage>
        <taxon>Eukaryota</taxon>
        <taxon>Metazoa</taxon>
        <taxon>Ecdysozoa</taxon>
        <taxon>Arthropoda</taxon>
        <taxon>Hexapoda</taxon>
        <taxon>Insecta</taxon>
        <taxon>Pterygota</taxon>
        <taxon>Neoptera</taxon>
        <taxon>Endopterygota</taxon>
        <taxon>Coleoptera</taxon>
        <taxon>Polyphaga</taxon>
        <taxon>Cucujiformia</taxon>
        <taxon>Chrysomeloidea</taxon>
        <taxon>Chrysomelidae</taxon>
        <taxon>Bruchinae</taxon>
        <taxon>Bruchini</taxon>
        <taxon>Acanthoscelides</taxon>
    </lineage>
</organism>
<evidence type="ECO:0000256" key="7">
    <source>
        <dbReference type="SAM" id="SignalP"/>
    </source>
</evidence>
<dbReference type="GO" id="GO:0008422">
    <property type="term" value="F:beta-glucosidase activity"/>
    <property type="evidence" value="ECO:0007669"/>
    <property type="project" value="TreeGrafter"/>
</dbReference>
<evidence type="ECO:0000256" key="6">
    <source>
        <dbReference type="RuleBase" id="RU003690"/>
    </source>
</evidence>
<dbReference type="PANTHER" id="PTHR10353">
    <property type="entry name" value="GLYCOSYL HYDROLASE"/>
    <property type="match status" value="1"/>
</dbReference>
<dbReference type="Proteomes" id="UP001152888">
    <property type="component" value="Unassembled WGS sequence"/>
</dbReference>
<evidence type="ECO:0000256" key="2">
    <source>
        <dbReference type="ARBA" id="ARBA00011738"/>
    </source>
</evidence>
<comment type="caution">
    <text evidence="8">The sequence shown here is derived from an EMBL/GenBank/DDBJ whole genome shotgun (WGS) entry which is preliminary data.</text>
</comment>
<dbReference type="FunFam" id="3.20.20.80:FF:000013">
    <property type="entry name" value="lactase-phlorizin hydrolase"/>
    <property type="match status" value="1"/>
</dbReference>
<dbReference type="PANTHER" id="PTHR10353:SF36">
    <property type="entry name" value="LP05116P"/>
    <property type="match status" value="1"/>
</dbReference>
<dbReference type="SUPFAM" id="SSF51445">
    <property type="entry name" value="(Trans)glycosidases"/>
    <property type="match status" value="1"/>
</dbReference>
<name>A0A9P0LP98_ACAOB</name>
<feature type="signal peptide" evidence="7">
    <location>
        <begin position="1"/>
        <end position="17"/>
    </location>
</feature>
<dbReference type="PRINTS" id="PR00131">
    <property type="entry name" value="GLHYDRLASE1"/>
</dbReference>